<dbReference type="InterPro" id="IPR058240">
    <property type="entry name" value="rSAM_sf"/>
</dbReference>
<dbReference type="PANTHER" id="PTHR43787:SF11">
    <property type="entry name" value="UPF0026 PROTEIN SLR1464"/>
    <property type="match status" value="1"/>
</dbReference>
<dbReference type="AlphaFoldDB" id="A0A0F5YBM4"/>
<evidence type="ECO:0000256" key="3">
    <source>
        <dbReference type="ARBA" id="ARBA00022691"/>
    </source>
</evidence>
<feature type="domain" description="Radical SAM core" evidence="7">
    <location>
        <begin position="19"/>
        <end position="250"/>
    </location>
</feature>
<evidence type="ECO:0000256" key="2">
    <source>
        <dbReference type="ARBA" id="ARBA00022485"/>
    </source>
</evidence>
<comment type="cofactor">
    <cofactor evidence="1">
        <name>[4Fe-4S] cluster</name>
        <dbReference type="ChEBI" id="CHEBI:49883"/>
    </cofactor>
</comment>
<keyword evidence="3" id="KW-0949">S-adenosyl-L-methionine</keyword>
<evidence type="ECO:0000313" key="8">
    <source>
        <dbReference type="EMBL" id="KKD35625.1"/>
    </source>
</evidence>
<keyword evidence="4" id="KW-0479">Metal-binding</keyword>
<sequence length="267" mass="29536">MANLAADSFSAVYGPVSSWRYGRSLGIDPIGGVSTCSFNCVYCQLGEIEQITCDRREYIPTSQILEELKQFTPWDVDIITLSGSGEPTLAVNLGEILREIKALTHRPTLVLTNGTLLNDPTVRSELALADRVSVKLDAVSAAGLRRVNRADHRVNFTDLGAGIEQFSAEYPGELGIQTMILSAWDEPTVAEYIRRIQAIAPREIQLNTPTRPKPVKRQLDGRENHSITEDRLYEVRQLKCVSPAVLEALAENIHAQTGIKVRTVHQS</sequence>
<dbReference type="GO" id="GO:0003824">
    <property type="term" value="F:catalytic activity"/>
    <property type="evidence" value="ECO:0007669"/>
    <property type="project" value="InterPro"/>
</dbReference>
<dbReference type="SFLD" id="SFLDS00029">
    <property type="entry name" value="Radical_SAM"/>
    <property type="match status" value="1"/>
</dbReference>
<protein>
    <recommendedName>
        <fullName evidence="7">Radical SAM core domain-containing protein</fullName>
    </recommendedName>
</protein>
<comment type="caution">
    <text evidence="8">The sequence shown here is derived from an EMBL/GenBank/DDBJ whole genome shotgun (WGS) entry which is preliminary data.</text>
</comment>
<organism evidence="8 9">
    <name type="scientific">Limnoraphis robusta CS-951</name>
    <dbReference type="NCBI Taxonomy" id="1637645"/>
    <lineage>
        <taxon>Bacteria</taxon>
        <taxon>Bacillati</taxon>
        <taxon>Cyanobacteriota</taxon>
        <taxon>Cyanophyceae</taxon>
        <taxon>Oscillatoriophycideae</taxon>
        <taxon>Oscillatoriales</taxon>
        <taxon>Sirenicapillariaceae</taxon>
        <taxon>Limnoraphis</taxon>
    </lineage>
</organism>
<dbReference type="EMBL" id="LATL02000016">
    <property type="protein sequence ID" value="KKD35625.1"/>
    <property type="molecule type" value="Genomic_DNA"/>
</dbReference>
<dbReference type="RefSeq" id="WP_046281185.1">
    <property type="nucleotide sequence ID" value="NZ_LATL02000016.1"/>
</dbReference>
<dbReference type="Proteomes" id="UP000033607">
    <property type="component" value="Unassembled WGS sequence"/>
</dbReference>
<evidence type="ECO:0000256" key="1">
    <source>
        <dbReference type="ARBA" id="ARBA00001966"/>
    </source>
</evidence>
<dbReference type="Gene3D" id="3.20.20.70">
    <property type="entry name" value="Aldolase class I"/>
    <property type="match status" value="1"/>
</dbReference>
<evidence type="ECO:0000256" key="4">
    <source>
        <dbReference type="ARBA" id="ARBA00022723"/>
    </source>
</evidence>
<evidence type="ECO:0000256" key="6">
    <source>
        <dbReference type="ARBA" id="ARBA00023014"/>
    </source>
</evidence>
<dbReference type="OrthoDB" id="9795504at2"/>
<reference evidence="8 9" key="1">
    <citation type="submission" date="2015-06" db="EMBL/GenBank/DDBJ databases">
        <title>Draft genome assembly of filamentous brackish cyanobacterium Limnoraphis robusta strain CS-951.</title>
        <authorList>
            <person name="Willis A."/>
            <person name="Parks M."/>
            <person name="Burford M.A."/>
        </authorList>
    </citation>
    <scope>NUCLEOTIDE SEQUENCE [LARGE SCALE GENOMIC DNA]</scope>
    <source>
        <strain evidence="8 9">CS-951</strain>
    </source>
</reference>
<dbReference type="Pfam" id="PF04055">
    <property type="entry name" value="Radical_SAM"/>
    <property type="match status" value="1"/>
</dbReference>
<evidence type="ECO:0000256" key="5">
    <source>
        <dbReference type="ARBA" id="ARBA00023004"/>
    </source>
</evidence>
<dbReference type="PANTHER" id="PTHR43787">
    <property type="entry name" value="FEMO COFACTOR BIOSYNTHESIS PROTEIN NIFB-RELATED"/>
    <property type="match status" value="1"/>
</dbReference>
<dbReference type="InterPro" id="IPR040084">
    <property type="entry name" value="GTPase_Obg"/>
</dbReference>
<gene>
    <name evidence="8" type="ORF">WN50_24295</name>
</gene>
<dbReference type="SUPFAM" id="SSF102114">
    <property type="entry name" value="Radical SAM enzymes"/>
    <property type="match status" value="1"/>
</dbReference>
<dbReference type="SFLD" id="SFLDG01083">
    <property type="entry name" value="Uncharacterised_Radical_SAM_Su"/>
    <property type="match status" value="1"/>
</dbReference>
<accession>A0A0F5YBM4</accession>
<keyword evidence="5" id="KW-0408">Iron</keyword>
<dbReference type="GO" id="GO:0046872">
    <property type="term" value="F:metal ion binding"/>
    <property type="evidence" value="ECO:0007669"/>
    <property type="project" value="UniProtKB-KW"/>
</dbReference>
<dbReference type="InterPro" id="IPR013785">
    <property type="entry name" value="Aldolase_TIM"/>
</dbReference>
<dbReference type="PROSITE" id="PS51918">
    <property type="entry name" value="RADICAL_SAM"/>
    <property type="match status" value="1"/>
</dbReference>
<dbReference type="InterPro" id="IPR007197">
    <property type="entry name" value="rSAM"/>
</dbReference>
<proteinExistence type="predicted"/>
<evidence type="ECO:0000313" key="9">
    <source>
        <dbReference type="Proteomes" id="UP000033607"/>
    </source>
</evidence>
<keyword evidence="2" id="KW-0004">4Fe-4S</keyword>
<dbReference type="CDD" id="cd01335">
    <property type="entry name" value="Radical_SAM"/>
    <property type="match status" value="1"/>
</dbReference>
<evidence type="ECO:0000259" key="7">
    <source>
        <dbReference type="PROSITE" id="PS51918"/>
    </source>
</evidence>
<name>A0A0F5YBM4_9CYAN</name>
<dbReference type="GO" id="GO:0051539">
    <property type="term" value="F:4 iron, 4 sulfur cluster binding"/>
    <property type="evidence" value="ECO:0007669"/>
    <property type="project" value="UniProtKB-KW"/>
</dbReference>
<dbReference type="PATRIC" id="fig|1637645.4.peg.320"/>
<keyword evidence="6" id="KW-0411">Iron-sulfur</keyword>